<evidence type="ECO:0000313" key="2">
    <source>
        <dbReference type="Proteomes" id="UP000759443"/>
    </source>
</evidence>
<name>A0ABS4DZU6_9HYPH</name>
<evidence type="ECO:0008006" key="3">
    <source>
        <dbReference type="Google" id="ProtNLM"/>
    </source>
</evidence>
<gene>
    <name evidence="1" type="ORF">J2Z17_002664</name>
</gene>
<dbReference type="EMBL" id="JAGGJU010000006">
    <property type="protein sequence ID" value="MBP1851221.1"/>
    <property type="molecule type" value="Genomic_DNA"/>
</dbReference>
<protein>
    <recommendedName>
        <fullName evidence="3">Ferredoxin</fullName>
    </recommendedName>
</protein>
<evidence type="ECO:0000313" key="1">
    <source>
        <dbReference type="EMBL" id="MBP1851221.1"/>
    </source>
</evidence>
<organism evidence="1 2">
    <name type="scientific">Rhizobium halophytocola</name>
    <dbReference type="NCBI Taxonomy" id="735519"/>
    <lineage>
        <taxon>Bacteria</taxon>
        <taxon>Pseudomonadati</taxon>
        <taxon>Pseudomonadota</taxon>
        <taxon>Alphaproteobacteria</taxon>
        <taxon>Hyphomicrobiales</taxon>
        <taxon>Rhizobiaceae</taxon>
        <taxon>Rhizobium/Agrobacterium group</taxon>
        <taxon>Rhizobium</taxon>
    </lineage>
</organism>
<accession>A0ABS4DZU6</accession>
<reference evidence="1 2" key="1">
    <citation type="submission" date="2021-03" db="EMBL/GenBank/DDBJ databases">
        <title>Genomic Encyclopedia of Type Strains, Phase IV (KMG-IV): sequencing the most valuable type-strain genomes for metagenomic binning, comparative biology and taxonomic classification.</title>
        <authorList>
            <person name="Goeker M."/>
        </authorList>
    </citation>
    <scope>NUCLEOTIDE SEQUENCE [LARGE SCALE GENOMIC DNA]</scope>
    <source>
        <strain evidence="1 2">DSM 21600</strain>
    </source>
</reference>
<proteinExistence type="predicted"/>
<comment type="caution">
    <text evidence="1">The sequence shown here is derived from an EMBL/GenBank/DDBJ whole genome shotgun (WGS) entry which is preliminary data.</text>
</comment>
<sequence>MSKTAPAIGRLHAALAPHGLLVLGIAAFAGSDGPRLADGNTAGSVALIGNAGGSYWAEFCRWRESRADRKSDGTDPLDSWSKAMIGPIAASFGATAYFPSDPPYQPFQRWAMQAEGLRAGPLGLLMHPRHGPWQSYRGALGFAGQLEPQASAVVSHPCDHCPEKPCILACPPKAVGSAGMDVPACRQHLASDAGKAGCRISGCRARNACPVGAGFRYSQDQQRFHMDALTG</sequence>
<keyword evidence="2" id="KW-1185">Reference proteome</keyword>
<dbReference type="RefSeq" id="WP_209945694.1">
    <property type="nucleotide sequence ID" value="NZ_JAGGJU010000006.1"/>
</dbReference>
<dbReference type="Proteomes" id="UP000759443">
    <property type="component" value="Unassembled WGS sequence"/>
</dbReference>